<dbReference type="WBParaSite" id="MBELARI_LOCUS21637">
    <property type="protein sequence ID" value="MBELARI_LOCUS21637"/>
    <property type="gene ID" value="MBELARI_LOCUS21637"/>
</dbReference>
<dbReference type="GO" id="GO:0016020">
    <property type="term" value="C:membrane"/>
    <property type="evidence" value="ECO:0007669"/>
    <property type="project" value="TreeGrafter"/>
</dbReference>
<reference evidence="4" key="1">
    <citation type="submission" date="2024-02" db="UniProtKB">
        <authorList>
            <consortium name="WormBaseParasite"/>
        </authorList>
    </citation>
    <scope>IDENTIFICATION</scope>
</reference>
<dbReference type="Pfam" id="PF05461">
    <property type="entry name" value="ApoL"/>
    <property type="match status" value="1"/>
</dbReference>
<evidence type="ECO:0000313" key="3">
    <source>
        <dbReference type="Proteomes" id="UP000887575"/>
    </source>
</evidence>
<dbReference type="AlphaFoldDB" id="A0AAF3F5H3"/>
<proteinExistence type="inferred from homology"/>
<keyword evidence="2" id="KW-0812">Transmembrane</keyword>
<evidence type="ECO:0000256" key="2">
    <source>
        <dbReference type="SAM" id="Phobius"/>
    </source>
</evidence>
<dbReference type="PANTHER" id="PTHR14096:SF28">
    <property type="entry name" value="APOLIPOPROTEIN L, 1-RELATED"/>
    <property type="match status" value="1"/>
</dbReference>
<feature type="transmembrane region" description="Helical" evidence="2">
    <location>
        <begin position="74"/>
        <end position="96"/>
    </location>
</feature>
<protein>
    <submittedName>
        <fullName evidence="4">Apolipoprotein L3</fullName>
    </submittedName>
</protein>
<dbReference type="PANTHER" id="PTHR14096">
    <property type="entry name" value="APOLIPOPROTEIN L"/>
    <property type="match status" value="1"/>
</dbReference>
<evidence type="ECO:0000313" key="4">
    <source>
        <dbReference type="WBParaSite" id="MBELARI_LOCUS21637"/>
    </source>
</evidence>
<evidence type="ECO:0000256" key="1">
    <source>
        <dbReference type="ARBA" id="ARBA00010090"/>
    </source>
</evidence>
<dbReference type="GO" id="GO:0008289">
    <property type="term" value="F:lipid binding"/>
    <property type="evidence" value="ECO:0007669"/>
    <property type="project" value="InterPro"/>
</dbReference>
<keyword evidence="3" id="KW-1185">Reference proteome</keyword>
<dbReference type="InterPro" id="IPR008405">
    <property type="entry name" value="ApoL"/>
</dbReference>
<dbReference type="GO" id="GO:0042157">
    <property type="term" value="P:lipoprotein metabolic process"/>
    <property type="evidence" value="ECO:0007669"/>
    <property type="project" value="InterPro"/>
</dbReference>
<name>A0AAF3F5H3_9BILA</name>
<comment type="similarity">
    <text evidence="1">Belongs to the apolipoprotein L family.</text>
</comment>
<organism evidence="3 4">
    <name type="scientific">Mesorhabditis belari</name>
    <dbReference type="NCBI Taxonomy" id="2138241"/>
    <lineage>
        <taxon>Eukaryota</taxon>
        <taxon>Metazoa</taxon>
        <taxon>Ecdysozoa</taxon>
        <taxon>Nematoda</taxon>
        <taxon>Chromadorea</taxon>
        <taxon>Rhabditida</taxon>
        <taxon>Rhabditina</taxon>
        <taxon>Rhabditomorpha</taxon>
        <taxon>Rhabditoidea</taxon>
        <taxon>Rhabditidae</taxon>
        <taxon>Mesorhabditinae</taxon>
        <taxon>Mesorhabditis</taxon>
    </lineage>
</organism>
<keyword evidence="2" id="KW-1133">Transmembrane helix</keyword>
<dbReference type="Proteomes" id="UP000887575">
    <property type="component" value="Unassembled WGS sequence"/>
</dbReference>
<accession>A0AAF3F5H3</accession>
<sequence>MEYNRSLIFRPTENLPVFDEKTCDVEMDPEQAFQTAIDHANHLVAEWAVRREEIGRKLIQIALQLDEIQHHCNISTTVGSSVGIAGGIVTVAGLILMPPVAIAGAIVGGVGAATNIVTSGVNMLAIKKRMNEVAPLIERDKILWDLIIKAWTEVARLEQLRRSMGPGGPKLTTMAAPMLALGTCGLAGIGARALITETGRLTPKLASTLGHLAAGLGIALDTLTLVQTARDLRNGSKSEYAAMLREFAEKIEEEKRSVVKMNALYQFDAPDPLFETY</sequence>
<dbReference type="GO" id="GO:0005576">
    <property type="term" value="C:extracellular region"/>
    <property type="evidence" value="ECO:0007669"/>
    <property type="project" value="InterPro"/>
</dbReference>
<keyword evidence="2" id="KW-0472">Membrane</keyword>
<dbReference type="GO" id="GO:0006869">
    <property type="term" value="P:lipid transport"/>
    <property type="evidence" value="ECO:0007669"/>
    <property type="project" value="InterPro"/>
</dbReference>
<feature type="transmembrane region" description="Helical" evidence="2">
    <location>
        <begin position="102"/>
        <end position="126"/>
    </location>
</feature>